<dbReference type="AlphaFoldDB" id="A0AA35JMH3"/>
<feature type="non-terminal residue" evidence="1">
    <location>
        <position position="76"/>
    </location>
</feature>
<reference evidence="1" key="1">
    <citation type="submission" date="2022-12" db="EMBL/GenBank/DDBJ databases">
        <authorList>
            <person name="Alioto T."/>
            <person name="Alioto T."/>
            <person name="Gomez Garrido J."/>
        </authorList>
    </citation>
    <scope>NUCLEOTIDE SEQUENCE</scope>
</reference>
<keyword evidence="2" id="KW-1185">Reference proteome</keyword>
<proteinExistence type="predicted"/>
<accession>A0AA35JMH3</accession>
<name>A0AA35JMH3_9SAUR</name>
<gene>
    <name evidence="1" type="ORF">PODLI_1B017593</name>
</gene>
<evidence type="ECO:0000313" key="2">
    <source>
        <dbReference type="Proteomes" id="UP001178461"/>
    </source>
</evidence>
<dbReference type="Proteomes" id="UP001178461">
    <property type="component" value="Chromosome 1"/>
</dbReference>
<evidence type="ECO:0000313" key="1">
    <source>
        <dbReference type="EMBL" id="CAI5761712.1"/>
    </source>
</evidence>
<dbReference type="EMBL" id="OX395126">
    <property type="protein sequence ID" value="CAI5761712.1"/>
    <property type="molecule type" value="Genomic_DNA"/>
</dbReference>
<organism evidence="1 2">
    <name type="scientific">Podarcis lilfordi</name>
    <name type="common">Lilford's wall lizard</name>
    <dbReference type="NCBI Taxonomy" id="74358"/>
    <lineage>
        <taxon>Eukaryota</taxon>
        <taxon>Metazoa</taxon>
        <taxon>Chordata</taxon>
        <taxon>Craniata</taxon>
        <taxon>Vertebrata</taxon>
        <taxon>Euteleostomi</taxon>
        <taxon>Lepidosauria</taxon>
        <taxon>Squamata</taxon>
        <taxon>Bifurcata</taxon>
        <taxon>Unidentata</taxon>
        <taxon>Episquamata</taxon>
        <taxon>Laterata</taxon>
        <taxon>Lacertibaenia</taxon>
        <taxon>Lacertidae</taxon>
        <taxon>Podarcis</taxon>
    </lineage>
</organism>
<protein>
    <submittedName>
        <fullName evidence="1">Uncharacterized protein</fullName>
    </submittedName>
</protein>
<sequence>MASHLCCGRTSRSHCRTSGNALASRSTAEALQRWPGKPHAVLAGFAAVVLEACSDSGSLTYLAVAEEAEAERKLAK</sequence>